<dbReference type="Proteomes" id="UP000247634">
    <property type="component" value="Chromosome"/>
</dbReference>
<dbReference type="Pfam" id="PF01370">
    <property type="entry name" value="Epimerase"/>
    <property type="match status" value="1"/>
</dbReference>
<dbReference type="InterPro" id="IPR051783">
    <property type="entry name" value="NAD(P)-dependent_oxidoreduct"/>
</dbReference>
<dbReference type="GO" id="GO:0005737">
    <property type="term" value="C:cytoplasm"/>
    <property type="evidence" value="ECO:0007669"/>
    <property type="project" value="TreeGrafter"/>
</dbReference>
<evidence type="ECO:0000313" key="2">
    <source>
        <dbReference type="EMBL" id="AWT44526.1"/>
    </source>
</evidence>
<feature type="domain" description="NAD-dependent epimerase/dehydratase" evidence="1">
    <location>
        <begin position="6"/>
        <end position="201"/>
    </location>
</feature>
<dbReference type="OrthoDB" id="3680851at2"/>
<dbReference type="InterPro" id="IPR036291">
    <property type="entry name" value="NAD(P)-bd_dom_sf"/>
</dbReference>
<organism evidence="2 3">
    <name type="scientific">Streptomyces actuosus</name>
    <dbReference type="NCBI Taxonomy" id="1885"/>
    <lineage>
        <taxon>Bacteria</taxon>
        <taxon>Bacillati</taxon>
        <taxon>Actinomycetota</taxon>
        <taxon>Actinomycetes</taxon>
        <taxon>Kitasatosporales</taxon>
        <taxon>Streptomycetaceae</taxon>
        <taxon>Streptomyces</taxon>
    </lineage>
</organism>
<evidence type="ECO:0000259" key="1">
    <source>
        <dbReference type="Pfam" id="PF01370"/>
    </source>
</evidence>
<proteinExistence type="predicted"/>
<dbReference type="PANTHER" id="PTHR48079">
    <property type="entry name" value="PROTEIN YEEZ"/>
    <property type="match status" value="1"/>
</dbReference>
<name>A0A2U9P4E8_STRAS</name>
<dbReference type="SUPFAM" id="SSF51735">
    <property type="entry name" value="NAD(P)-binding Rossmann-fold domains"/>
    <property type="match status" value="1"/>
</dbReference>
<protein>
    <recommendedName>
        <fullName evidence="1">NAD-dependent epimerase/dehydratase domain-containing protein</fullName>
    </recommendedName>
</protein>
<gene>
    <name evidence="2" type="ORF">DMT42_20990</name>
</gene>
<dbReference type="EMBL" id="CP029788">
    <property type="protein sequence ID" value="AWT44526.1"/>
    <property type="molecule type" value="Genomic_DNA"/>
</dbReference>
<reference evidence="2 3" key="1">
    <citation type="submission" date="2018-06" db="EMBL/GenBank/DDBJ databases">
        <title>The complete genome sequence of a nosiheptide producer Streptomyces actuosus ATCC 25421: deducing the ability of producing a new class III lantibiotics.</title>
        <authorList>
            <person name="Liu W."/>
            <person name="Sun F."/>
            <person name="Hu Y."/>
        </authorList>
    </citation>
    <scope>NUCLEOTIDE SEQUENCE [LARGE SCALE GENOMIC DNA]</scope>
    <source>
        <strain evidence="2 3">ATCC 25421</strain>
    </source>
</reference>
<dbReference type="GO" id="GO:0004029">
    <property type="term" value="F:aldehyde dehydrogenase (NAD+) activity"/>
    <property type="evidence" value="ECO:0007669"/>
    <property type="project" value="TreeGrafter"/>
</dbReference>
<dbReference type="AlphaFoldDB" id="A0A2U9P4E8"/>
<dbReference type="KEGG" id="sact:DMT42_20990"/>
<dbReference type="PANTHER" id="PTHR48079:SF6">
    <property type="entry name" value="NAD(P)-BINDING DOMAIN-CONTAINING PROTEIN-RELATED"/>
    <property type="match status" value="1"/>
</dbReference>
<accession>A0A2U9P4E8</accession>
<sequence>MSRNLVVTGAGGLVGTALTAALLPAFDRVLLLTAGAPDTERLRRRIGRVLEAAGTDGRDGLLDRVTALPLDGLTPAALRGAGLDSVAQVWNVGASLSYDQDKLAATVAANTAVPLRLLELCAPDERFFHISTVGVTGPGAPARRETVPEAPVWRPDAVNPYVLSKLLAEHMLDNLRAHTGAPVSMLRLGSVIGPDGHAAVQDNRAGYYTLVEMLAKVVARRAALTIDAEPGNAPPLAHVDQLAASCAALADRAARGAEVAAYYHLGDQTLTNAAAADAVNAALGQEVLRLGPPATALDRAYASVNADNVAFMSCGFRFDHAVLDAHVPAAARPRVDADSYARFVTGQLARLTARRGARREAAVAA</sequence>
<dbReference type="InterPro" id="IPR001509">
    <property type="entry name" value="Epimerase_deHydtase"/>
</dbReference>
<keyword evidence="3" id="KW-1185">Reference proteome</keyword>
<dbReference type="RefSeq" id="WP_110629427.1">
    <property type="nucleotide sequence ID" value="NZ_CP029788.1"/>
</dbReference>
<dbReference type="Gene3D" id="3.40.50.720">
    <property type="entry name" value="NAD(P)-binding Rossmann-like Domain"/>
    <property type="match status" value="1"/>
</dbReference>
<evidence type="ECO:0000313" key="3">
    <source>
        <dbReference type="Proteomes" id="UP000247634"/>
    </source>
</evidence>